<dbReference type="RefSeq" id="WP_382258971.1">
    <property type="nucleotide sequence ID" value="NZ_JBHTBX010000010.1"/>
</dbReference>
<reference evidence="7" key="1">
    <citation type="journal article" date="2019" name="Int. J. Syst. Evol. Microbiol.">
        <title>The Global Catalogue of Microorganisms (GCM) 10K type strain sequencing project: providing services to taxonomists for standard genome sequencing and annotation.</title>
        <authorList>
            <consortium name="The Broad Institute Genomics Platform"/>
            <consortium name="The Broad Institute Genome Sequencing Center for Infectious Disease"/>
            <person name="Wu L."/>
            <person name="Ma J."/>
        </authorList>
    </citation>
    <scope>NUCLEOTIDE SEQUENCE [LARGE SCALE GENOMIC DNA]</scope>
    <source>
        <strain evidence="7">CCUG 54518</strain>
    </source>
</reference>
<sequence length="126" mass="13456">MKPSTTTAPRHESLGSRRLRWLACLLVAGGLVWTAGVARAQGADIFKGADIALGEKLIAEHKCTQCHISKVGGDGSAMYKPAGKINTAGLLRGMVEMCNTTMNLGLFPEDVTAVAAVLNRDHYKFK</sequence>
<evidence type="ECO:0000256" key="3">
    <source>
        <dbReference type="ARBA" id="ARBA00023004"/>
    </source>
</evidence>
<name>A0ABW2RCL4_9BURK</name>
<keyword evidence="7" id="KW-1185">Reference proteome</keyword>
<dbReference type="InterPro" id="IPR036909">
    <property type="entry name" value="Cyt_c-like_dom_sf"/>
</dbReference>
<dbReference type="PROSITE" id="PS51007">
    <property type="entry name" value="CYTC"/>
    <property type="match status" value="1"/>
</dbReference>
<keyword evidence="3 4" id="KW-0408">Iron</keyword>
<feature type="domain" description="Cytochrome c" evidence="5">
    <location>
        <begin position="49"/>
        <end position="122"/>
    </location>
</feature>
<keyword evidence="2 4" id="KW-0479">Metal-binding</keyword>
<protein>
    <recommendedName>
        <fullName evidence="5">Cytochrome c domain-containing protein</fullName>
    </recommendedName>
</protein>
<organism evidence="6 7">
    <name type="scientific">Hydrogenophaga bisanensis</name>
    <dbReference type="NCBI Taxonomy" id="439611"/>
    <lineage>
        <taxon>Bacteria</taxon>
        <taxon>Pseudomonadati</taxon>
        <taxon>Pseudomonadota</taxon>
        <taxon>Betaproteobacteria</taxon>
        <taxon>Burkholderiales</taxon>
        <taxon>Comamonadaceae</taxon>
        <taxon>Hydrogenophaga</taxon>
    </lineage>
</organism>
<evidence type="ECO:0000313" key="6">
    <source>
        <dbReference type="EMBL" id="MFC7435784.1"/>
    </source>
</evidence>
<dbReference type="InterPro" id="IPR009056">
    <property type="entry name" value="Cyt_c-like_dom"/>
</dbReference>
<comment type="caution">
    <text evidence="6">The sequence shown here is derived from an EMBL/GenBank/DDBJ whole genome shotgun (WGS) entry which is preliminary data.</text>
</comment>
<dbReference type="Proteomes" id="UP001596495">
    <property type="component" value="Unassembled WGS sequence"/>
</dbReference>
<evidence type="ECO:0000259" key="5">
    <source>
        <dbReference type="PROSITE" id="PS51007"/>
    </source>
</evidence>
<dbReference type="SUPFAM" id="SSF46626">
    <property type="entry name" value="Cytochrome c"/>
    <property type="match status" value="1"/>
</dbReference>
<evidence type="ECO:0000313" key="7">
    <source>
        <dbReference type="Proteomes" id="UP001596495"/>
    </source>
</evidence>
<evidence type="ECO:0000256" key="4">
    <source>
        <dbReference type="PROSITE-ProRule" id="PRU00433"/>
    </source>
</evidence>
<evidence type="ECO:0000256" key="1">
    <source>
        <dbReference type="ARBA" id="ARBA00022617"/>
    </source>
</evidence>
<dbReference type="EMBL" id="JBHTBX010000010">
    <property type="protein sequence ID" value="MFC7435784.1"/>
    <property type="molecule type" value="Genomic_DNA"/>
</dbReference>
<keyword evidence="1 4" id="KW-0349">Heme</keyword>
<proteinExistence type="predicted"/>
<gene>
    <name evidence="6" type="ORF">ACFQNJ_14810</name>
</gene>
<accession>A0ABW2RCL4</accession>
<evidence type="ECO:0000256" key="2">
    <source>
        <dbReference type="ARBA" id="ARBA00022723"/>
    </source>
</evidence>